<dbReference type="PANTHER" id="PTHR21348">
    <property type="match status" value="1"/>
</dbReference>
<feature type="domain" description="ParB-like N-terminal" evidence="9">
    <location>
        <begin position="5"/>
        <end position="85"/>
    </location>
</feature>
<dbReference type="Pfam" id="PF02195">
    <property type="entry name" value="ParB_N"/>
    <property type="match status" value="1"/>
</dbReference>
<dbReference type="SUPFAM" id="SSF110849">
    <property type="entry name" value="ParB/Sulfiredoxin"/>
    <property type="match status" value="1"/>
</dbReference>
<dbReference type="Proteomes" id="UP001442494">
    <property type="component" value="Unassembled WGS sequence"/>
</dbReference>
<evidence type="ECO:0000256" key="7">
    <source>
        <dbReference type="ARBA" id="ARBA00023157"/>
    </source>
</evidence>
<evidence type="ECO:0000256" key="1">
    <source>
        <dbReference type="ARBA" id="ARBA00009609"/>
    </source>
</evidence>
<dbReference type="EMBL" id="JAMPKK010000091">
    <property type="protein sequence ID" value="MEP0867859.1"/>
    <property type="molecule type" value="Genomic_DNA"/>
</dbReference>
<keyword evidence="5" id="KW-0049">Antioxidant</keyword>
<evidence type="ECO:0000313" key="11">
    <source>
        <dbReference type="Proteomes" id="UP001442494"/>
    </source>
</evidence>
<accession>A0ABV0JWN4</accession>
<keyword evidence="3" id="KW-0547">Nucleotide-binding</keyword>
<comment type="caution">
    <text evidence="10">The sequence shown here is derived from an EMBL/GenBank/DDBJ whole genome shotgun (WGS) entry which is preliminary data.</text>
</comment>
<keyword evidence="11" id="KW-1185">Reference proteome</keyword>
<proteinExistence type="inferred from homology"/>
<evidence type="ECO:0000256" key="5">
    <source>
        <dbReference type="ARBA" id="ARBA00022862"/>
    </source>
</evidence>
<name>A0ABV0JWN4_9CYAN</name>
<organism evidence="10 11">
    <name type="scientific">Funiculus sociatus GB2-A5</name>
    <dbReference type="NCBI Taxonomy" id="2933946"/>
    <lineage>
        <taxon>Bacteria</taxon>
        <taxon>Bacillati</taxon>
        <taxon>Cyanobacteriota</taxon>
        <taxon>Cyanophyceae</taxon>
        <taxon>Coleofasciculales</taxon>
        <taxon>Coleofasciculaceae</taxon>
        <taxon>Funiculus</taxon>
    </lineage>
</organism>
<dbReference type="InterPro" id="IPR036086">
    <property type="entry name" value="ParB/Sulfiredoxin_sf"/>
</dbReference>
<comment type="catalytic activity">
    <reaction evidence="8">
        <text>S-hydroxy-S-oxy-L-cysteinyl-[peroxiredoxin] + [protein]-dithiol + ATP = S-hydroxy-L-cysteinyl-[peroxiredoxin] + [protein]-disulfide + ADP + phosphate</text>
        <dbReference type="Rhea" id="RHEA:17545"/>
        <dbReference type="Rhea" id="RHEA-COMP:10593"/>
        <dbReference type="Rhea" id="RHEA-COMP:10594"/>
        <dbReference type="Rhea" id="RHEA-COMP:13681"/>
        <dbReference type="Rhea" id="RHEA-COMP:17976"/>
        <dbReference type="ChEBI" id="CHEBI:29950"/>
        <dbReference type="ChEBI" id="CHEBI:30616"/>
        <dbReference type="ChEBI" id="CHEBI:43474"/>
        <dbReference type="ChEBI" id="CHEBI:50058"/>
        <dbReference type="ChEBI" id="CHEBI:61973"/>
        <dbReference type="ChEBI" id="CHEBI:61974"/>
        <dbReference type="ChEBI" id="CHEBI:456216"/>
        <dbReference type="EC" id="1.8.98.2"/>
    </reaction>
</comment>
<sequence length="87" mass="10050">MVRVQEIPLRKIHRPLPRQTDPAKVATLMQSIQLIGQQEPIDVLEVDGEYYGFSGCHRFEAIQRLGQETIRCRIRRAPRSVLSMHLA</sequence>
<evidence type="ECO:0000313" key="10">
    <source>
        <dbReference type="EMBL" id="MEP0867859.1"/>
    </source>
</evidence>
<dbReference type="InterPro" id="IPR016692">
    <property type="entry name" value="Sulfiredoxin"/>
</dbReference>
<gene>
    <name evidence="10" type="ORF">NDI37_25790</name>
</gene>
<evidence type="ECO:0000256" key="6">
    <source>
        <dbReference type="ARBA" id="ARBA00023002"/>
    </source>
</evidence>
<dbReference type="SMART" id="SM00470">
    <property type="entry name" value="ParB"/>
    <property type="match status" value="1"/>
</dbReference>
<dbReference type="EC" id="1.8.98.2" evidence="2"/>
<dbReference type="PIRSF" id="PIRSF017267">
    <property type="entry name" value="Sulfiredoxin"/>
    <property type="match status" value="1"/>
</dbReference>
<evidence type="ECO:0000259" key="9">
    <source>
        <dbReference type="SMART" id="SM00470"/>
    </source>
</evidence>
<evidence type="ECO:0000256" key="4">
    <source>
        <dbReference type="ARBA" id="ARBA00022840"/>
    </source>
</evidence>
<keyword evidence="7" id="KW-1015">Disulfide bond</keyword>
<dbReference type="RefSeq" id="WP_190423083.1">
    <property type="nucleotide sequence ID" value="NZ_JAMPKK010000091.1"/>
</dbReference>
<dbReference type="PANTHER" id="PTHR21348:SF2">
    <property type="entry name" value="SULFIREDOXIN-1"/>
    <property type="match status" value="1"/>
</dbReference>
<reference evidence="10 11" key="1">
    <citation type="submission" date="2022-04" db="EMBL/GenBank/DDBJ databases">
        <title>Positive selection, recombination, and allopatry shape intraspecific diversity of widespread and dominant cyanobacteria.</title>
        <authorList>
            <person name="Wei J."/>
            <person name="Shu W."/>
            <person name="Hu C."/>
        </authorList>
    </citation>
    <scope>NUCLEOTIDE SEQUENCE [LARGE SCALE GENOMIC DNA]</scope>
    <source>
        <strain evidence="10 11">GB2-A5</strain>
    </source>
</reference>
<protein>
    <recommendedName>
        <fullName evidence="2">sulfiredoxin</fullName>
        <ecNumber evidence="2">1.8.98.2</ecNumber>
    </recommendedName>
</protein>
<evidence type="ECO:0000256" key="3">
    <source>
        <dbReference type="ARBA" id="ARBA00022741"/>
    </source>
</evidence>
<evidence type="ECO:0000256" key="8">
    <source>
        <dbReference type="ARBA" id="ARBA00047514"/>
    </source>
</evidence>
<dbReference type="CDD" id="cd16395">
    <property type="entry name" value="Srx"/>
    <property type="match status" value="1"/>
</dbReference>
<dbReference type="Gene3D" id="3.90.1530.10">
    <property type="entry name" value="Conserved hypothetical protein from pyrococcus furiosus pfu- 392566-001, ParB domain"/>
    <property type="match status" value="1"/>
</dbReference>
<evidence type="ECO:0000256" key="2">
    <source>
        <dbReference type="ARBA" id="ARBA00013055"/>
    </source>
</evidence>
<comment type="similarity">
    <text evidence="1">Belongs to the sulfiredoxin family.</text>
</comment>
<keyword evidence="6" id="KW-0560">Oxidoreductase</keyword>
<keyword evidence="4" id="KW-0067">ATP-binding</keyword>
<dbReference type="InterPro" id="IPR003115">
    <property type="entry name" value="ParB_N"/>
</dbReference>